<feature type="region of interest" description="Disordered" evidence="1">
    <location>
        <begin position="41"/>
        <end position="83"/>
    </location>
</feature>
<dbReference type="PANTHER" id="PTHR10598">
    <property type="entry name" value="SET1/ASH2 HISTONE METHYLTRANSFERASE COMPLEX SUBUNIT ASH2"/>
    <property type="match status" value="1"/>
</dbReference>
<dbReference type="InterPro" id="IPR043136">
    <property type="entry name" value="B30.2/SPRY_sf"/>
</dbReference>
<dbReference type="SUPFAM" id="SSF49899">
    <property type="entry name" value="Concanavalin A-like lectins/glucanases"/>
    <property type="match status" value="1"/>
</dbReference>
<gene>
    <name evidence="2" type="ORF">ECPE_LOCUS6838</name>
</gene>
<keyword evidence="3" id="KW-1185">Reference proteome</keyword>
<dbReference type="GO" id="GO:0048188">
    <property type="term" value="C:Set1C/COMPASS complex"/>
    <property type="evidence" value="ECO:0007669"/>
    <property type="project" value="InterPro"/>
</dbReference>
<reference evidence="2 3" key="2">
    <citation type="submission" date="2018-11" db="EMBL/GenBank/DDBJ databases">
        <authorList>
            <consortium name="Pathogen Informatics"/>
        </authorList>
    </citation>
    <scope>NUCLEOTIDE SEQUENCE [LARGE SCALE GENOMIC DNA]</scope>
    <source>
        <strain evidence="2 3">Egypt</strain>
    </source>
</reference>
<dbReference type="EMBL" id="UZAN01043873">
    <property type="protein sequence ID" value="VDP79466.1"/>
    <property type="molecule type" value="Genomic_DNA"/>
</dbReference>
<dbReference type="Gene3D" id="2.60.120.920">
    <property type="match status" value="1"/>
</dbReference>
<reference evidence="4" key="1">
    <citation type="submission" date="2016-06" db="UniProtKB">
        <authorList>
            <consortium name="WormBaseParasite"/>
        </authorList>
    </citation>
    <scope>IDENTIFICATION</scope>
</reference>
<dbReference type="OrthoDB" id="10266026at2759"/>
<proteinExistence type="predicted"/>
<dbReference type="Proteomes" id="UP000272942">
    <property type="component" value="Unassembled WGS sequence"/>
</dbReference>
<dbReference type="PANTHER" id="PTHR10598:SF0">
    <property type="entry name" value="SET1_ASH2 HISTONE METHYLTRANSFERASE COMPLEX SUBUNIT ASH2"/>
    <property type="match status" value="1"/>
</dbReference>
<dbReference type="GO" id="GO:0000976">
    <property type="term" value="F:transcription cis-regulatory region binding"/>
    <property type="evidence" value="ECO:0007669"/>
    <property type="project" value="TreeGrafter"/>
</dbReference>
<evidence type="ECO:0000313" key="3">
    <source>
        <dbReference type="Proteomes" id="UP000272942"/>
    </source>
</evidence>
<protein>
    <submittedName>
        <fullName evidence="4">MATH domain-containing protein</fullName>
    </submittedName>
</protein>
<organism evidence="4">
    <name type="scientific">Echinostoma caproni</name>
    <dbReference type="NCBI Taxonomy" id="27848"/>
    <lineage>
        <taxon>Eukaryota</taxon>
        <taxon>Metazoa</taxon>
        <taxon>Spiralia</taxon>
        <taxon>Lophotrochozoa</taxon>
        <taxon>Platyhelminthes</taxon>
        <taxon>Trematoda</taxon>
        <taxon>Digenea</taxon>
        <taxon>Plagiorchiida</taxon>
        <taxon>Echinostomata</taxon>
        <taxon>Echinostomatoidea</taxon>
        <taxon>Echinostomatidae</taxon>
        <taxon>Echinostoma</taxon>
    </lineage>
</organism>
<dbReference type="InterPro" id="IPR037353">
    <property type="entry name" value="ASH2"/>
</dbReference>
<dbReference type="WBParaSite" id="ECPE_0000685101-mRNA-1">
    <property type="protein sequence ID" value="ECPE_0000685101-mRNA-1"/>
    <property type="gene ID" value="ECPE_0000685101"/>
</dbReference>
<evidence type="ECO:0000256" key="1">
    <source>
        <dbReference type="SAM" id="MobiDB-lite"/>
    </source>
</evidence>
<evidence type="ECO:0000313" key="2">
    <source>
        <dbReference type="EMBL" id="VDP79466.1"/>
    </source>
</evidence>
<name>A0A183AIQ3_9TREM</name>
<dbReference type="AlphaFoldDB" id="A0A183AIQ3"/>
<accession>A0A183AIQ3</accession>
<evidence type="ECO:0000313" key="4">
    <source>
        <dbReference type="WBParaSite" id="ECPE_0000685101-mRNA-1"/>
    </source>
</evidence>
<sequence>MGPSYDRFRALTSQLRTNITKLVPPANAAAAQNANSLTEGGDAFNAVGSKPGQPGFDSEMTDSVGWRKRKSPGSASMAQLTGGAGGGSNTYGHYPVAGGSGGYHGSNTNDVAGLSGTSGGEFGPNGFGSGRALGPRANGSAVATGNGAGGGGGGGLVRPTRRTAGATGICGAAAMGGISGSTFGPDEGRAKLNAFGFPVDHPLNKEGYRYILVEADKHAAGRALWDECEHTAGKPIPGLFYRVYLSPQVVLSLNDRANHLKLHESQLIITGDKGYCMARATHGVHTGTWYYEATITDQPEGAATRIGWSQMLGTKLESVNVAVAIIDDLSMQELKGFITHGWPENIKALLTDVSPYFKFRDELTVHDELIYRGERLVVPKAI</sequence>
<dbReference type="InterPro" id="IPR013320">
    <property type="entry name" value="ConA-like_dom_sf"/>
</dbReference>